<organism evidence="1 2">
    <name type="scientific">Mucilaginibacter lappiensis</name>
    <dbReference type="NCBI Taxonomy" id="354630"/>
    <lineage>
        <taxon>Bacteria</taxon>
        <taxon>Pseudomonadati</taxon>
        <taxon>Bacteroidota</taxon>
        <taxon>Sphingobacteriia</taxon>
        <taxon>Sphingobacteriales</taxon>
        <taxon>Sphingobacteriaceae</taxon>
        <taxon>Mucilaginibacter</taxon>
    </lineage>
</organism>
<evidence type="ECO:0000313" key="2">
    <source>
        <dbReference type="Proteomes" id="UP000548326"/>
    </source>
</evidence>
<gene>
    <name evidence="1" type="ORF">HDF22_004184</name>
</gene>
<comment type="caution">
    <text evidence="1">The sequence shown here is derived from an EMBL/GenBank/DDBJ whole genome shotgun (WGS) entry which is preliminary data.</text>
</comment>
<dbReference type="AlphaFoldDB" id="A0A841JGI6"/>
<sequence length="50" mass="5705">MEQYVFGRLLFGLKPLNASNVRPIYGTAMNEKLIDLFFIAVGFNQRIARA</sequence>
<evidence type="ECO:0000313" key="1">
    <source>
        <dbReference type="EMBL" id="MBB6130047.1"/>
    </source>
</evidence>
<protein>
    <submittedName>
        <fullName evidence="1">Uncharacterized protein</fullName>
    </submittedName>
</protein>
<name>A0A841JGI6_9SPHI</name>
<reference evidence="1 2" key="1">
    <citation type="submission" date="2020-08" db="EMBL/GenBank/DDBJ databases">
        <title>Genomic Encyclopedia of Type Strains, Phase IV (KMG-V): Genome sequencing to study the core and pangenomes of soil and plant-associated prokaryotes.</title>
        <authorList>
            <person name="Whitman W."/>
        </authorList>
    </citation>
    <scope>NUCLEOTIDE SEQUENCE [LARGE SCALE GENOMIC DNA]</scope>
    <source>
        <strain evidence="1 2">MP601</strain>
    </source>
</reference>
<proteinExistence type="predicted"/>
<dbReference type="EMBL" id="JACHCA010000012">
    <property type="protein sequence ID" value="MBB6130047.1"/>
    <property type="molecule type" value="Genomic_DNA"/>
</dbReference>
<accession>A0A841JGI6</accession>
<dbReference type="Proteomes" id="UP000548326">
    <property type="component" value="Unassembled WGS sequence"/>
</dbReference>